<dbReference type="SUPFAM" id="SSF52540">
    <property type="entry name" value="P-loop containing nucleoside triphosphate hydrolases"/>
    <property type="match status" value="1"/>
</dbReference>
<evidence type="ECO:0000256" key="1">
    <source>
        <dbReference type="ARBA" id="ARBA00005446"/>
    </source>
</evidence>
<dbReference type="PROSITE" id="PS51194">
    <property type="entry name" value="HELICASE_CTER"/>
    <property type="match status" value="1"/>
</dbReference>
<reference evidence="10 11" key="1">
    <citation type="journal article" date="2014" name="Genome Announc.">
        <title>Draft genome sequences of the altered schaedler flora, a defined bacterial community from gnotobiotic mice.</title>
        <authorList>
            <person name="Wannemuehler M.J."/>
            <person name="Overstreet A.M."/>
            <person name="Ward D.V."/>
            <person name="Phillips G.J."/>
        </authorList>
    </citation>
    <scope>NUCLEOTIDE SEQUENCE [LARGE SCALE GENOMIC DNA]</scope>
    <source>
        <strain evidence="10 11">ASF492</strain>
    </source>
</reference>
<evidence type="ECO:0000313" key="11">
    <source>
        <dbReference type="Proteomes" id="UP000012589"/>
    </source>
</evidence>
<gene>
    <name evidence="10" type="ORF">C823_04451</name>
</gene>
<dbReference type="GO" id="GO:0000724">
    <property type="term" value="P:double-strand break repair via homologous recombination"/>
    <property type="evidence" value="ECO:0007669"/>
    <property type="project" value="TreeGrafter"/>
</dbReference>
<dbReference type="Pfam" id="PF00270">
    <property type="entry name" value="DEAD"/>
    <property type="match status" value="1"/>
</dbReference>
<evidence type="ECO:0000256" key="6">
    <source>
        <dbReference type="ARBA" id="ARBA00034617"/>
    </source>
</evidence>
<keyword evidence="11" id="KW-1185">Reference proteome</keyword>
<dbReference type="EC" id="5.6.2.4" evidence="7"/>
<dbReference type="InterPro" id="IPR011545">
    <property type="entry name" value="DEAD/DEAH_box_helicase_dom"/>
</dbReference>
<dbReference type="GO" id="GO:0003677">
    <property type="term" value="F:DNA binding"/>
    <property type="evidence" value="ECO:0007669"/>
    <property type="project" value="UniProtKB-KW"/>
</dbReference>
<dbReference type="GO" id="GO:0005737">
    <property type="term" value="C:cytoplasm"/>
    <property type="evidence" value="ECO:0007669"/>
    <property type="project" value="TreeGrafter"/>
</dbReference>
<dbReference type="STRING" id="1235802.C823_04451"/>
<protein>
    <recommendedName>
        <fullName evidence="7">DNA 3'-5' helicase</fullName>
        <ecNumber evidence="7">5.6.2.4</ecNumber>
    </recommendedName>
</protein>
<comment type="catalytic activity">
    <reaction evidence="6">
        <text>Couples ATP hydrolysis with the unwinding of duplex DNA by translocating in the 3'-5' direction.</text>
        <dbReference type="EC" id="5.6.2.4"/>
    </reaction>
</comment>
<keyword evidence="2" id="KW-0547">Nucleotide-binding</keyword>
<comment type="similarity">
    <text evidence="1">Belongs to the helicase family. RecQ subfamily.</text>
</comment>
<feature type="domain" description="Helicase ATP-binding" evidence="8">
    <location>
        <begin position="160"/>
        <end position="340"/>
    </location>
</feature>
<sequence length="822" mass="94062">MNKENMIEQMQQYLAGDIVNPLLEVTAEMDNLQAFYCRTAKRLVIAYELQKENSDYQDDFLMALRDFLLVFETSMTIKNVEIAEDNPYAIKKNNTTGRYFATFQFPEGVSTELAEQAFMRNISPEDSRKKYNLTTDSLIYSITGFRNFKTMSQKLAVYGALNTPEGYTTLVSLPTGGGKSLITQMMAYQSDGVTIVVVPTVSLADDQLIAAKQIIKRSTVDQEIFSYRSGVPIAPILTAIQNRTARLLFISPEALMNNQAFDHVIKTANKQHYVKNIVIDEAHIVVDWGASFRVDYQCLEAWRKKLLLTNPSIRTILLSATFENKSVDVLKKLFSDGNRWIEGRCDALRHEPRYILLKEKGFRNKDKKTIELVRKLPHPMIIYVARPDDAEKIKILLADHGIRNVCTYTGLTNNDLREQLLKNWKANKFEIMVATSAFGVGVDKPDVRTVLHLYIPQNPNAYYQELGRGGRDQLPCLSVMCIYADDLKFAFQRISKRVMTTEKIIGRWDSMYNNKSSIRDGAIIHINTAIRPNYHDKDEWDDRPVSDADMNWNIYVLLLFRRYGLIKIIDITNDNGVYIFSVEIKADLLRNKSDAQTGLLEQIRTDEWNYYNDAYLTMEKTINGSEHECWSEMFFVTYDKVYEYCAGCNAHKDRNNGDAQAFPLRKNMKAPVISVKPDQKLLFESQDELIVIAKSEERIKVIEYLERKRLACLVATNQQIQNLGYFEGVSAGKFTYIVGPAGMKELLKKGNYYYISGMVAILYPDREGEIFEVFKMAMQYLCHKAGIHVVHILADNTYFPAVGKNIADLIEGRVVTADVLCS</sequence>
<dbReference type="eggNOG" id="COG0514">
    <property type="taxonomic scope" value="Bacteria"/>
</dbReference>
<comment type="caution">
    <text evidence="10">The sequence shown here is derived from an EMBL/GenBank/DDBJ whole genome shotgun (WGS) entry which is preliminary data.</text>
</comment>
<evidence type="ECO:0000256" key="4">
    <source>
        <dbReference type="ARBA" id="ARBA00023125"/>
    </source>
</evidence>
<dbReference type="SMART" id="SM00487">
    <property type="entry name" value="DEXDc"/>
    <property type="match status" value="1"/>
</dbReference>
<dbReference type="Proteomes" id="UP000012589">
    <property type="component" value="Unassembled WGS sequence"/>
</dbReference>
<evidence type="ECO:0000256" key="2">
    <source>
        <dbReference type="ARBA" id="ARBA00022741"/>
    </source>
</evidence>
<dbReference type="PANTHER" id="PTHR13710:SF105">
    <property type="entry name" value="ATP-DEPENDENT DNA HELICASE Q1"/>
    <property type="match status" value="1"/>
</dbReference>
<dbReference type="GO" id="GO:0009378">
    <property type="term" value="F:four-way junction helicase activity"/>
    <property type="evidence" value="ECO:0007669"/>
    <property type="project" value="TreeGrafter"/>
</dbReference>
<dbReference type="PROSITE" id="PS51192">
    <property type="entry name" value="HELICASE_ATP_BIND_1"/>
    <property type="match status" value="1"/>
</dbReference>
<keyword evidence="5" id="KW-0413">Isomerase</keyword>
<name>N2AB93_9FIRM</name>
<keyword evidence="3" id="KW-0067">ATP-binding</keyword>
<dbReference type="GO" id="GO:0005524">
    <property type="term" value="F:ATP binding"/>
    <property type="evidence" value="ECO:0007669"/>
    <property type="project" value="UniProtKB-KW"/>
</dbReference>
<dbReference type="SMART" id="SM00490">
    <property type="entry name" value="HELICc"/>
    <property type="match status" value="1"/>
</dbReference>
<dbReference type="HOGENOM" id="CLU_343505_0_0_9"/>
<proteinExistence type="inferred from homology"/>
<evidence type="ECO:0000256" key="3">
    <source>
        <dbReference type="ARBA" id="ARBA00022840"/>
    </source>
</evidence>
<evidence type="ECO:0000256" key="7">
    <source>
        <dbReference type="ARBA" id="ARBA00034808"/>
    </source>
</evidence>
<dbReference type="InterPro" id="IPR027417">
    <property type="entry name" value="P-loop_NTPase"/>
</dbReference>
<feature type="domain" description="Helicase C-terminal" evidence="9">
    <location>
        <begin position="368"/>
        <end position="519"/>
    </location>
</feature>
<evidence type="ECO:0000256" key="5">
    <source>
        <dbReference type="ARBA" id="ARBA00023235"/>
    </source>
</evidence>
<dbReference type="PANTHER" id="PTHR13710">
    <property type="entry name" value="DNA HELICASE RECQ FAMILY MEMBER"/>
    <property type="match status" value="1"/>
</dbReference>
<dbReference type="GO" id="GO:0043138">
    <property type="term" value="F:3'-5' DNA helicase activity"/>
    <property type="evidence" value="ECO:0007669"/>
    <property type="project" value="UniProtKB-EC"/>
</dbReference>
<evidence type="ECO:0000259" key="9">
    <source>
        <dbReference type="PROSITE" id="PS51194"/>
    </source>
</evidence>
<dbReference type="OrthoDB" id="9763310at2"/>
<dbReference type="AlphaFoldDB" id="N2AB93"/>
<dbReference type="Pfam" id="PF00271">
    <property type="entry name" value="Helicase_C"/>
    <property type="match status" value="1"/>
</dbReference>
<dbReference type="EMBL" id="AQFT01000129">
    <property type="protein sequence ID" value="EMZ21634.1"/>
    <property type="molecule type" value="Genomic_DNA"/>
</dbReference>
<evidence type="ECO:0000259" key="8">
    <source>
        <dbReference type="PROSITE" id="PS51192"/>
    </source>
</evidence>
<dbReference type="GO" id="GO:0005694">
    <property type="term" value="C:chromosome"/>
    <property type="evidence" value="ECO:0007669"/>
    <property type="project" value="TreeGrafter"/>
</dbReference>
<keyword evidence="4" id="KW-0238">DNA-binding</keyword>
<dbReference type="InterPro" id="IPR014001">
    <property type="entry name" value="Helicase_ATP-bd"/>
</dbReference>
<dbReference type="InterPro" id="IPR001650">
    <property type="entry name" value="Helicase_C-like"/>
</dbReference>
<evidence type="ECO:0000313" key="10">
    <source>
        <dbReference type="EMBL" id="EMZ21634.1"/>
    </source>
</evidence>
<dbReference type="PATRIC" id="fig|1235802.3.peg.4735"/>
<dbReference type="Gene3D" id="3.40.50.300">
    <property type="entry name" value="P-loop containing nucleotide triphosphate hydrolases"/>
    <property type="match status" value="2"/>
</dbReference>
<accession>N2AB93</accession>
<organism evidence="10 11">
    <name type="scientific">Eubacterium plexicaudatum ASF492</name>
    <dbReference type="NCBI Taxonomy" id="1235802"/>
    <lineage>
        <taxon>Bacteria</taxon>
        <taxon>Bacillati</taxon>
        <taxon>Bacillota</taxon>
        <taxon>Clostridia</taxon>
        <taxon>Eubacteriales</taxon>
        <taxon>Eubacteriaceae</taxon>
        <taxon>Eubacterium</taxon>
    </lineage>
</organism>